<reference evidence="1 2" key="1">
    <citation type="journal article" date="2016" name="Nat. Commun.">
        <title>Thousands of microbial genomes shed light on interconnected biogeochemical processes in an aquifer system.</title>
        <authorList>
            <person name="Anantharaman K."/>
            <person name="Brown C.T."/>
            <person name="Hug L.A."/>
            <person name="Sharon I."/>
            <person name="Castelle C.J."/>
            <person name="Probst A.J."/>
            <person name="Thomas B.C."/>
            <person name="Singh A."/>
            <person name="Wilkins M.J."/>
            <person name="Karaoz U."/>
            <person name="Brodie E.L."/>
            <person name="Williams K.H."/>
            <person name="Hubbard S.S."/>
            <person name="Banfield J.F."/>
        </authorList>
    </citation>
    <scope>NUCLEOTIDE SEQUENCE [LARGE SCALE GENOMIC DNA]</scope>
</reference>
<dbReference type="AlphaFoldDB" id="A0A1G2I5E8"/>
<dbReference type="EMBL" id="MHOT01000013">
    <property type="protein sequence ID" value="OGZ69268.1"/>
    <property type="molecule type" value="Genomic_DNA"/>
</dbReference>
<dbReference type="Proteomes" id="UP000178820">
    <property type="component" value="Unassembled WGS sequence"/>
</dbReference>
<sequence length="195" mass="22308">MKPFLDDPYGIRRKVAVARRDPELALVTAEGNPSRVAFELVVAQGYCRLMYGDDVEWPGPDVVLSALNYLLESLHRVYGAYLQNFDQVTERFVDQSVIDNVLEAIVGTRLEAWAICLVADYCANDFQEEHKGQAHIPLETALATVHLARFRHDTEVRRQLDQLNRAGLQRFKDVVRGKLASNYRETWKVWPHARG</sequence>
<name>A0A1G2I5E8_9BACT</name>
<protein>
    <submittedName>
        <fullName evidence="1">Uncharacterized protein</fullName>
    </submittedName>
</protein>
<evidence type="ECO:0000313" key="1">
    <source>
        <dbReference type="EMBL" id="OGZ69268.1"/>
    </source>
</evidence>
<organism evidence="1 2">
    <name type="scientific">Candidatus Staskawiczbacteria bacterium RIFCSPHIGHO2_02_FULL_42_22</name>
    <dbReference type="NCBI Taxonomy" id="1802207"/>
    <lineage>
        <taxon>Bacteria</taxon>
        <taxon>Candidatus Staskawicziibacteriota</taxon>
    </lineage>
</organism>
<dbReference type="STRING" id="1802207.A3D44_01090"/>
<proteinExistence type="predicted"/>
<evidence type="ECO:0000313" key="2">
    <source>
        <dbReference type="Proteomes" id="UP000178820"/>
    </source>
</evidence>
<accession>A0A1G2I5E8</accession>
<gene>
    <name evidence="1" type="ORF">A3D44_01090</name>
</gene>
<comment type="caution">
    <text evidence="1">The sequence shown here is derived from an EMBL/GenBank/DDBJ whole genome shotgun (WGS) entry which is preliminary data.</text>
</comment>